<name>A0A0R1U2J9_9LACO</name>
<evidence type="ECO:0000256" key="7">
    <source>
        <dbReference type="PIRSR" id="PIRSR602481-1"/>
    </source>
</evidence>
<dbReference type="GO" id="GO:1900376">
    <property type="term" value="P:regulation of secondary metabolite biosynthetic process"/>
    <property type="evidence" value="ECO:0007669"/>
    <property type="project" value="TreeGrafter"/>
</dbReference>
<dbReference type="InterPro" id="IPR036388">
    <property type="entry name" value="WH-like_DNA-bd_sf"/>
</dbReference>
<dbReference type="GO" id="GO:0008270">
    <property type="term" value="F:zinc ion binding"/>
    <property type="evidence" value="ECO:0007669"/>
    <property type="project" value="TreeGrafter"/>
</dbReference>
<keyword evidence="6" id="KW-0804">Transcription</keyword>
<reference evidence="8 9" key="1">
    <citation type="journal article" date="2015" name="Genome Announc.">
        <title>Expanding the biotechnology potential of lactobacilli through comparative genomics of 213 strains and associated genera.</title>
        <authorList>
            <person name="Sun Z."/>
            <person name="Harris H.M."/>
            <person name="McCann A."/>
            <person name="Guo C."/>
            <person name="Argimon S."/>
            <person name="Zhang W."/>
            <person name="Yang X."/>
            <person name="Jeffery I.B."/>
            <person name="Cooney J.C."/>
            <person name="Kagawa T.F."/>
            <person name="Liu W."/>
            <person name="Song Y."/>
            <person name="Salvetti E."/>
            <person name="Wrobel A."/>
            <person name="Rasinkangas P."/>
            <person name="Parkhill J."/>
            <person name="Rea M.C."/>
            <person name="O'Sullivan O."/>
            <person name="Ritari J."/>
            <person name="Douillard F.P."/>
            <person name="Paul Ross R."/>
            <person name="Yang R."/>
            <person name="Briner A.E."/>
            <person name="Felis G.E."/>
            <person name="de Vos W.M."/>
            <person name="Barrangou R."/>
            <person name="Klaenhammer T.R."/>
            <person name="Caufield P.W."/>
            <person name="Cui Y."/>
            <person name="Zhang H."/>
            <person name="O'Toole P.W."/>
        </authorList>
    </citation>
    <scope>NUCLEOTIDE SEQUENCE [LARGE SCALE GENOMIC DNA]</scope>
    <source>
        <strain evidence="8 9">DSM 16634</strain>
    </source>
</reference>
<dbReference type="PANTHER" id="PTHR33202:SF7">
    <property type="entry name" value="FERRIC UPTAKE REGULATION PROTEIN"/>
    <property type="match status" value="1"/>
</dbReference>
<comment type="cofactor">
    <cofactor evidence="7">
        <name>Zn(2+)</name>
        <dbReference type="ChEBI" id="CHEBI:29105"/>
    </cofactor>
    <text evidence="7">Binds 1 zinc ion per subunit.</text>
</comment>
<dbReference type="Gene3D" id="3.30.1490.190">
    <property type="match status" value="1"/>
</dbReference>
<keyword evidence="2" id="KW-0678">Repressor</keyword>
<dbReference type="GO" id="GO:0000976">
    <property type="term" value="F:transcription cis-regulatory region binding"/>
    <property type="evidence" value="ECO:0007669"/>
    <property type="project" value="TreeGrafter"/>
</dbReference>
<dbReference type="eggNOG" id="COG0735">
    <property type="taxonomic scope" value="Bacteria"/>
</dbReference>
<comment type="similarity">
    <text evidence="1">Belongs to the Fur family.</text>
</comment>
<dbReference type="AlphaFoldDB" id="A0A0R1U2J9"/>
<organism evidence="8 9">
    <name type="scientific">Ligilactobacillus apodemi DSM 16634 = JCM 16172</name>
    <dbReference type="NCBI Taxonomy" id="1423724"/>
    <lineage>
        <taxon>Bacteria</taxon>
        <taxon>Bacillati</taxon>
        <taxon>Bacillota</taxon>
        <taxon>Bacilli</taxon>
        <taxon>Lactobacillales</taxon>
        <taxon>Lactobacillaceae</taxon>
        <taxon>Ligilactobacillus</taxon>
    </lineage>
</organism>
<keyword evidence="3 7" id="KW-0862">Zinc</keyword>
<feature type="binding site" evidence="7">
    <location>
        <position position="107"/>
    </location>
    <ligand>
        <name>Zn(2+)</name>
        <dbReference type="ChEBI" id="CHEBI:29105"/>
    </ligand>
</feature>
<dbReference type="GO" id="GO:0003700">
    <property type="term" value="F:DNA-binding transcription factor activity"/>
    <property type="evidence" value="ECO:0007669"/>
    <property type="project" value="InterPro"/>
</dbReference>
<dbReference type="SUPFAM" id="SSF46785">
    <property type="entry name" value="Winged helix' DNA-binding domain"/>
    <property type="match status" value="1"/>
</dbReference>
<evidence type="ECO:0000256" key="2">
    <source>
        <dbReference type="ARBA" id="ARBA00022491"/>
    </source>
</evidence>
<dbReference type="Proteomes" id="UP000051324">
    <property type="component" value="Unassembled WGS sequence"/>
</dbReference>
<evidence type="ECO:0000256" key="6">
    <source>
        <dbReference type="ARBA" id="ARBA00023163"/>
    </source>
</evidence>
<evidence type="ECO:0000256" key="5">
    <source>
        <dbReference type="ARBA" id="ARBA00023125"/>
    </source>
</evidence>
<dbReference type="InterPro" id="IPR043135">
    <property type="entry name" value="Fur_C"/>
</dbReference>
<dbReference type="InterPro" id="IPR002481">
    <property type="entry name" value="FUR"/>
</dbReference>
<dbReference type="STRING" id="1423724.FC32_GL000086"/>
<evidence type="ECO:0000256" key="4">
    <source>
        <dbReference type="ARBA" id="ARBA00023015"/>
    </source>
</evidence>
<keyword evidence="5" id="KW-0238">DNA-binding</keyword>
<dbReference type="PATRIC" id="fig|1423724.4.peg.87"/>
<evidence type="ECO:0000313" key="8">
    <source>
        <dbReference type="EMBL" id="KRL85690.1"/>
    </source>
</evidence>
<accession>A0A0R1U2J9</accession>
<dbReference type="GO" id="GO:0045892">
    <property type="term" value="P:negative regulation of DNA-templated transcription"/>
    <property type="evidence" value="ECO:0007669"/>
    <property type="project" value="TreeGrafter"/>
</dbReference>
<comment type="caution">
    <text evidence="8">The sequence shown here is derived from an EMBL/GenBank/DDBJ whole genome shotgun (WGS) entry which is preliminary data.</text>
</comment>
<evidence type="ECO:0000256" key="3">
    <source>
        <dbReference type="ARBA" id="ARBA00022833"/>
    </source>
</evidence>
<keyword evidence="4" id="KW-0805">Transcription regulation</keyword>
<feature type="binding site" evidence="7">
    <location>
        <position position="147"/>
    </location>
    <ligand>
        <name>Zn(2+)</name>
        <dbReference type="ChEBI" id="CHEBI:29105"/>
    </ligand>
</feature>
<gene>
    <name evidence="8" type="ORF">FC32_GL000086</name>
</gene>
<feature type="binding site" evidence="7">
    <location>
        <position position="104"/>
    </location>
    <ligand>
        <name>Zn(2+)</name>
        <dbReference type="ChEBI" id="CHEBI:29105"/>
    </ligand>
</feature>
<keyword evidence="9" id="KW-1185">Reference proteome</keyword>
<dbReference type="InterPro" id="IPR036390">
    <property type="entry name" value="WH_DNA-bd_sf"/>
</dbReference>
<keyword evidence="7" id="KW-0479">Metal-binding</keyword>
<dbReference type="Gene3D" id="1.10.10.10">
    <property type="entry name" value="Winged helix-like DNA-binding domain superfamily/Winged helix DNA-binding domain"/>
    <property type="match status" value="1"/>
</dbReference>
<protein>
    <submittedName>
        <fullName evidence="8">Ferric uptake regulation protein</fullName>
    </submittedName>
</protein>
<sequence length="157" mass="17938">MEGMKAMKDQAVLVAAAQKLKQHNIKATPQRQGILAYLMSSSEHPSINMIHQYLLKEDYKVSLATVYNTLELLSAAELVTEVTIDSAGHVRYDYFEEPHYHMICLNCGRIDDIYDDCYLKLEELAAKESGYQVISSYYDVHGICPNCQQKQQNQQKD</sequence>
<dbReference type="EMBL" id="AZFT01000033">
    <property type="protein sequence ID" value="KRL85690.1"/>
    <property type="molecule type" value="Genomic_DNA"/>
</dbReference>
<evidence type="ECO:0000256" key="1">
    <source>
        <dbReference type="ARBA" id="ARBA00007957"/>
    </source>
</evidence>
<proteinExistence type="inferred from homology"/>
<dbReference type="CDD" id="cd07153">
    <property type="entry name" value="Fur_like"/>
    <property type="match status" value="1"/>
</dbReference>
<dbReference type="Pfam" id="PF01475">
    <property type="entry name" value="FUR"/>
    <property type="match status" value="1"/>
</dbReference>
<feature type="binding site" evidence="7">
    <location>
        <position position="144"/>
    </location>
    <ligand>
        <name>Zn(2+)</name>
        <dbReference type="ChEBI" id="CHEBI:29105"/>
    </ligand>
</feature>
<evidence type="ECO:0000313" key="9">
    <source>
        <dbReference type="Proteomes" id="UP000051324"/>
    </source>
</evidence>
<dbReference type="PANTHER" id="PTHR33202">
    <property type="entry name" value="ZINC UPTAKE REGULATION PROTEIN"/>
    <property type="match status" value="1"/>
</dbReference>